<evidence type="ECO:0000256" key="1">
    <source>
        <dbReference type="ARBA" id="ARBA00007659"/>
    </source>
</evidence>
<feature type="compositionally biased region" description="Pro residues" evidence="2">
    <location>
        <begin position="546"/>
        <end position="557"/>
    </location>
</feature>
<dbReference type="InterPro" id="IPR001837">
    <property type="entry name" value="Adenylate_cyclase-assoc_CAP"/>
</dbReference>
<feature type="region of interest" description="Disordered" evidence="2">
    <location>
        <begin position="540"/>
        <end position="563"/>
    </location>
</feature>
<name>A0A836GU49_LEIEN</name>
<keyword evidence="5" id="KW-1185">Reference proteome</keyword>
<dbReference type="PANTHER" id="PTHR10652">
    <property type="entry name" value="ADENYLYL CYCLASE-ASSOCIATED PROTEIN"/>
    <property type="match status" value="1"/>
</dbReference>
<dbReference type="GeneID" id="94173430"/>
<dbReference type="PROSITE" id="PS51329">
    <property type="entry name" value="C_CAP_COFACTOR_C"/>
    <property type="match status" value="1"/>
</dbReference>
<dbReference type="PANTHER" id="PTHR10652:SF0">
    <property type="entry name" value="ADENYLYL CYCLASE-ASSOCIATED PROTEIN"/>
    <property type="match status" value="1"/>
</dbReference>
<dbReference type="InterPro" id="IPR016098">
    <property type="entry name" value="CAP/MinC_C"/>
</dbReference>
<dbReference type="InterPro" id="IPR013912">
    <property type="entry name" value="Adenylate_cyclase-assoc_CAP_C"/>
</dbReference>
<organism evidence="4 5">
    <name type="scientific">Leishmania enriettii</name>
    <dbReference type="NCBI Taxonomy" id="5663"/>
    <lineage>
        <taxon>Eukaryota</taxon>
        <taxon>Discoba</taxon>
        <taxon>Euglenozoa</taxon>
        <taxon>Kinetoplastea</taxon>
        <taxon>Metakinetoplastina</taxon>
        <taxon>Trypanosomatida</taxon>
        <taxon>Trypanosomatidae</taxon>
        <taxon>Leishmaniinae</taxon>
        <taxon>Leishmania</taxon>
    </lineage>
</organism>
<dbReference type="GO" id="GO:0008179">
    <property type="term" value="F:adenylate cyclase binding"/>
    <property type="evidence" value="ECO:0007669"/>
    <property type="project" value="TreeGrafter"/>
</dbReference>
<dbReference type="OrthoDB" id="1601at2759"/>
<dbReference type="Pfam" id="PF21938">
    <property type="entry name" value="CAP_N"/>
    <property type="match status" value="1"/>
</dbReference>
<dbReference type="RefSeq" id="XP_067693341.1">
    <property type="nucleotide sequence ID" value="XM_067837920.1"/>
</dbReference>
<gene>
    <name evidence="4" type="ORF">CUR178_06247</name>
</gene>
<dbReference type="GO" id="GO:0003779">
    <property type="term" value="F:actin binding"/>
    <property type="evidence" value="ECO:0007669"/>
    <property type="project" value="InterPro"/>
</dbReference>
<proteinExistence type="inferred from homology"/>
<evidence type="ECO:0000313" key="4">
    <source>
        <dbReference type="EMBL" id="KAG5480194.1"/>
    </source>
</evidence>
<dbReference type="EMBL" id="JAFHKP010000021">
    <property type="protein sequence ID" value="KAG5480194.1"/>
    <property type="molecule type" value="Genomic_DNA"/>
</dbReference>
<dbReference type="SUPFAM" id="SSF69340">
    <property type="entry name" value="C-terminal domain of adenylylcyclase associated protein"/>
    <property type="match status" value="1"/>
</dbReference>
<dbReference type="GO" id="GO:0005737">
    <property type="term" value="C:cytoplasm"/>
    <property type="evidence" value="ECO:0007669"/>
    <property type="project" value="TreeGrafter"/>
</dbReference>
<accession>A0A836GU49</accession>
<dbReference type="InterPro" id="IPR053950">
    <property type="entry name" value="CAP_N"/>
</dbReference>
<feature type="domain" description="C-CAP/cofactor C-like" evidence="3">
    <location>
        <begin position="575"/>
        <end position="728"/>
    </location>
</feature>
<comment type="caution">
    <text evidence="4">The sequence shown here is derived from an EMBL/GenBank/DDBJ whole genome shotgun (WGS) entry which is preliminary data.</text>
</comment>
<evidence type="ECO:0000259" key="3">
    <source>
        <dbReference type="PROSITE" id="PS51329"/>
    </source>
</evidence>
<dbReference type="AlphaFoldDB" id="A0A836GU49"/>
<protein>
    <recommendedName>
        <fullName evidence="3">C-CAP/cofactor C-like domain-containing protein</fullName>
    </recommendedName>
</protein>
<dbReference type="GO" id="GO:0007015">
    <property type="term" value="P:actin filament organization"/>
    <property type="evidence" value="ECO:0007669"/>
    <property type="project" value="TreeGrafter"/>
</dbReference>
<evidence type="ECO:0000313" key="5">
    <source>
        <dbReference type="Proteomes" id="UP000674179"/>
    </source>
</evidence>
<comment type="similarity">
    <text evidence="1">Belongs to the CAP family.</text>
</comment>
<evidence type="ECO:0000256" key="2">
    <source>
        <dbReference type="SAM" id="MobiDB-lite"/>
    </source>
</evidence>
<dbReference type="KEGG" id="lenr:94173430"/>
<dbReference type="GO" id="GO:0019933">
    <property type="term" value="P:cAMP-mediated signaling"/>
    <property type="evidence" value="ECO:0007669"/>
    <property type="project" value="TreeGrafter"/>
</dbReference>
<dbReference type="InterPro" id="IPR017901">
    <property type="entry name" value="C-CAP_CF_C-like"/>
</dbReference>
<dbReference type="Gene3D" id="2.160.20.70">
    <property type="match status" value="1"/>
</dbReference>
<dbReference type="Proteomes" id="UP000674179">
    <property type="component" value="Chromosome 21"/>
</dbReference>
<dbReference type="InterPro" id="IPR036223">
    <property type="entry name" value="CAP_C_sf"/>
</dbReference>
<dbReference type="InterPro" id="IPR036222">
    <property type="entry name" value="CAP_N_sf"/>
</dbReference>
<feature type="compositionally biased region" description="Pro residues" evidence="2">
    <location>
        <begin position="515"/>
        <end position="525"/>
    </location>
</feature>
<sequence length="751" mass="81577">MPAESVTPTQPWPLPRPEEAIPHVGEVQVVFQEFLQRGASLGIPRVAVALNALHEVLQEHTRLLNYMETHGRPKADAVLVATEGDGDGESEPTCVYTFRIVYDGAITIVQDGVVAAAQPRAAGDPSRSNAPLQAPSSLSLIENALQCIAVLIESLGWVLRRPSAFAGDAKSYLASRQELLHLFSTHAMSACRPGLAALPPSSTRPATSSTAAADRATVLAAWLHQAHMSLSTLSRFVSGTYPHGPWFAHRNRRTNVRSRHLRPPSDVGEAPFEMLVRSASRVHDADVTALSTAVLSVAQAHTKCLSVVRATRERPRDRSNLANIFAPLNTSLNELTSTCEDVIRRRDDYRPHAHAVLEAGSVFTWLATDLEPCVVIEEAFGSANTYINKITARGNVLLQQRESGFALQHPGLVKANMSWAAMLREALQRMVLMVLYRYPRVVPWGESLELPMPRYTGEPRPPFAPRDHGEVAPVWRRAQLAPERMMHQQAYPPSPATSSMAGAEPHTPSVGEALTPPPATAPAPPVLCSHDTLVLIGIEPSASSLPLPPPSPSPPSSTAPKRAELALAESLQSKPTPKCTFDPVTQTWVVQHYHQPLVDAASGTEEPVLVTLPGAKLDSSHFVCILDCFNTFVKIPVSVNGVTVERCRHSKLQMAGSSGPVRISDTERQEMLIETSSPRVYAAKVRGLMIHLGEGRDTEIATSMASNVNVTVTVNMPDGEQEVRELALPEHYISTIKEMDQLVTSEVTYSG</sequence>
<dbReference type="Gene3D" id="1.25.40.330">
    <property type="entry name" value="Adenylate cyclase-associated CAP, N-terminal domain"/>
    <property type="match status" value="1"/>
</dbReference>
<feature type="region of interest" description="Disordered" evidence="2">
    <location>
        <begin position="489"/>
        <end position="526"/>
    </location>
</feature>
<dbReference type="Pfam" id="PF08603">
    <property type="entry name" value="CAP_C"/>
    <property type="match status" value="1"/>
</dbReference>
<reference evidence="4 5" key="1">
    <citation type="submission" date="2021-02" db="EMBL/GenBank/DDBJ databases">
        <title>Leishmania (Mundinia) enrietti genome sequencing and assembly.</title>
        <authorList>
            <person name="Almutairi H."/>
            <person name="Gatherer D."/>
        </authorList>
    </citation>
    <scope>NUCLEOTIDE SEQUENCE [LARGE SCALE GENOMIC DNA]</scope>
    <source>
        <strain evidence="4">CUR178</strain>
    </source>
</reference>